<feature type="chain" id="PRO_5044564309" evidence="1">
    <location>
        <begin position="30"/>
        <end position="408"/>
    </location>
</feature>
<comment type="caution">
    <text evidence="3">The sequence shown here is derived from an EMBL/GenBank/DDBJ whole genome shotgun (WGS) entry which is preliminary data.</text>
</comment>
<dbReference type="Pfam" id="PF07394">
    <property type="entry name" value="DUF1501"/>
    <property type="match status" value="1"/>
</dbReference>
<dbReference type="Proteomes" id="UP000185598">
    <property type="component" value="Unassembled WGS sequence"/>
</dbReference>
<dbReference type="Proteomes" id="UP000544107">
    <property type="component" value="Unassembled WGS sequence"/>
</dbReference>
<dbReference type="EMBL" id="JACIED010000001">
    <property type="protein sequence ID" value="MBB4006602.1"/>
    <property type="molecule type" value="Genomic_DNA"/>
</dbReference>
<keyword evidence="1" id="KW-0732">Signal</keyword>
<evidence type="ECO:0000256" key="1">
    <source>
        <dbReference type="SAM" id="SignalP"/>
    </source>
</evidence>
<evidence type="ECO:0000313" key="5">
    <source>
        <dbReference type="Proteomes" id="UP000544107"/>
    </source>
</evidence>
<dbReference type="RefSeq" id="WP_075615315.1">
    <property type="nucleotide sequence ID" value="NZ_JACIED010000001.1"/>
</dbReference>
<feature type="signal peptide" evidence="1">
    <location>
        <begin position="1"/>
        <end position="29"/>
    </location>
</feature>
<protein>
    <submittedName>
        <fullName evidence="2">Uncharacterized protein (DUF1501 family)</fullName>
    </submittedName>
</protein>
<dbReference type="PANTHER" id="PTHR43737">
    <property type="entry name" value="BLL7424 PROTEIN"/>
    <property type="match status" value="1"/>
</dbReference>
<evidence type="ECO:0000313" key="4">
    <source>
        <dbReference type="Proteomes" id="UP000185598"/>
    </source>
</evidence>
<evidence type="ECO:0000313" key="3">
    <source>
        <dbReference type="EMBL" id="OLP49524.1"/>
    </source>
</evidence>
<accession>A0A1Q9A4M2</accession>
<gene>
    <name evidence="3" type="ORF">BJF91_21075</name>
    <name evidence="2" type="ORF">GGQ71_000838</name>
</gene>
<proteinExistence type="predicted"/>
<organism evidence="3 4">
    <name type="scientific">Allorhizobium taibaishanense</name>
    <dbReference type="NCBI Taxonomy" id="887144"/>
    <lineage>
        <taxon>Bacteria</taxon>
        <taxon>Pseudomonadati</taxon>
        <taxon>Pseudomonadota</taxon>
        <taxon>Alphaproteobacteria</taxon>
        <taxon>Hyphomicrobiales</taxon>
        <taxon>Rhizobiaceae</taxon>
        <taxon>Rhizobium/Agrobacterium group</taxon>
        <taxon>Allorhizobium</taxon>
    </lineage>
</organism>
<sequence>MFNHAGLSRREFAACVARCLSFASTPLWARQALAAAGPQAAATTRRVILLDLFGGNDALNTLVPFKDPAYRNLRPTIGLKGNDILPLNDEMGFNAAWRQMADLYHDGEIAVVQDVGYPHGNLSHFKSAEIWAGASKDGIAHGGWVGQVLQANRPSAGPFDADGVIFSGNQDLLEGEGTRILTVDETFAGYGAGHGVQAEAMPDMGVADDHAALSYLNRMMKEQQDVIADVAAKLKGDNRFEAWFTRNHYIEPTDAQTALLLWMIEQDVKAPLWKISIGGFDQHSNLRGEHERLLAKVQAILTGLRRGLKDIGVWQDTLVIAHSEFGRRPAENASGGTDHGSCCPVLLMGGAVRPGLHGSRADLEKLDGEGNPFFTTDFRRVYASVVGDFWRLPVNPIADQGYAAMALF</sequence>
<evidence type="ECO:0000313" key="2">
    <source>
        <dbReference type="EMBL" id="MBB4006602.1"/>
    </source>
</evidence>
<dbReference type="EMBL" id="MKIN01000022">
    <property type="protein sequence ID" value="OLP49524.1"/>
    <property type="molecule type" value="Genomic_DNA"/>
</dbReference>
<reference evidence="2 5" key="2">
    <citation type="submission" date="2020-08" db="EMBL/GenBank/DDBJ databases">
        <title>Genomic Encyclopedia of Type Strains, Phase IV (KMG-IV): sequencing the most valuable type-strain genomes for metagenomic binning, comparative biology and taxonomic classification.</title>
        <authorList>
            <person name="Goeker M."/>
        </authorList>
    </citation>
    <scope>NUCLEOTIDE SEQUENCE [LARGE SCALE GENOMIC DNA]</scope>
    <source>
        <strain evidence="2 5">DSM 100021</strain>
    </source>
</reference>
<dbReference type="AlphaFoldDB" id="A0A1Q9A4M2"/>
<dbReference type="OrthoDB" id="9779968at2"/>
<dbReference type="STRING" id="887144.BJF91_21075"/>
<keyword evidence="4" id="KW-1185">Reference proteome</keyword>
<dbReference type="PANTHER" id="PTHR43737:SF1">
    <property type="entry name" value="DUF1501 DOMAIN-CONTAINING PROTEIN"/>
    <property type="match status" value="1"/>
</dbReference>
<reference evidence="3 4" key="1">
    <citation type="submission" date="2016-09" db="EMBL/GenBank/DDBJ databases">
        <title>Rhizobium oryziradicis sp. nov., isolated from the root of rice.</title>
        <authorList>
            <person name="Zhao J."/>
            <person name="Zhang X."/>
        </authorList>
    </citation>
    <scope>NUCLEOTIDE SEQUENCE [LARGE SCALE GENOMIC DNA]</scope>
    <source>
        <strain evidence="3 4">14971</strain>
    </source>
</reference>
<name>A0A1Q9A4M2_9HYPH</name>
<dbReference type="InterPro" id="IPR010869">
    <property type="entry name" value="DUF1501"/>
</dbReference>